<accession>X1V8C1</accession>
<name>X1V8C1_9ZZZZ</name>
<proteinExistence type="predicted"/>
<reference evidence="1" key="1">
    <citation type="journal article" date="2014" name="Front. Microbiol.">
        <title>High frequency of phylogenetically diverse reductive dehalogenase-homologous genes in deep subseafloor sedimentary metagenomes.</title>
        <authorList>
            <person name="Kawai M."/>
            <person name="Futagami T."/>
            <person name="Toyoda A."/>
            <person name="Takaki Y."/>
            <person name="Nishi S."/>
            <person name="Hori S."/>
            <person name="Arai W."/>
            <person name="Tsubouchi T."/>
            <person name="Morono Y."/>
            <person name="Uchiyama I."/>
            <person name="Ito T."/>
            <person name="Fujiyama A."/>
            <person name="Inagaki F."/>
            <person name="Takami H."/>
        </authorList>
    </citation>
    <scope>NUCLEOTIDE SEQUENCE</scope>
    <source>
        <strain evidence="1">Expedition CK06-06</strain>
    </source>
</reference>
<sequence>MENKVIILTDVVLDNLEFQRDLFYTGMTRATESVRVLCDEKSKETILKLLQSRGAS</sequence>
<dbReference type="InterPro" id="IPR027417">
    <property type="entry name" value="P-loop_NTPase"/>
</dbReference>
<protein>
    <recommendedName>
        <fullName evidence="2">UvrD-like helicase C-terminal domain-containing protein</fullName>
    </recommendedName>
</protein>
<organism evidence="1">
    <name type="scientific">marine sediment metagenome</name>
    <dbReference type="NCBI Taxonomy" id="412755"/>
    <lineage>
        <taxon>unclassified sequences</taxon>
        <taxon>metagenomes</taxon>
        <taxon>ecological metagenomes</taxon>
    </lineage>
</organism>
<gene>
    <name evidence="1" type="ORF">S12H4_45865</name>
</gene>
<comment type="caution">
    <text evidence="1">The sequence shown here is derived from an EMBL/GenBank/DDBJ whole genome shotgun (WGS) entry which is preliminary data.</text>
</comment>
<dbReference type="AlphaFoldDB" id="X1V8C1"/>
<evidence type="ECO:0008006" key="2">
    <source>
        <dbReference type="Google" id="ProtNLM"/>
    </source>
</evidence>
<evidence type="ECO:0000313" key="1">
    <source>
        <dbReference type="EMBL" id="GAJ12562.1"/>
    </source>
</evidence>
<dbReference type="EMBL" id="BARW01028406">
    <property type="protein sequence ID" value="GAJ12562.1"/>
    <property type="molecule type" value="Genomic_DNA"/>
</dbReference>
<dbReference type="SUPFAM" id="SSF52540">
    <property type="entry name" value="P-loop containing nucleoside triphosphate hydrolases"/>
    <property type="match status" value="1"/>
</dbReference>